<evidence type="ECO:0000256" key="1">
    <source>
        <dbReference type="SAM" id="Phobius"/>
    </source>
</evidence>
<dbReference type="Proteomes" id="UP000035680">
    <property type="component" value="Unassembled WGS sequence"/>
</dbReference>
<keyword evidence="1" id="KW-0472">Membrane</keyword>
<dbReference type="WBParaSite" id="SVE_0863900.1">
    <property type="protein sequence ID" value="SVE_0863900.1"/>
    <property type="gene ID" value="SVE_0863900"/>
</dbReference>
<keyword evidence="2" id="KW-1185">Reference proteome</keyword>
<accession>A0A0K0FIC0</accession>
<reference evidence="3" key="2">
    <citation type="submission" date="2015-08" db="UniProtKB">
        <authorList>
            <consortium name="WormBaseParasite"/>
        </authorList>
    </citation>
    <scope>IDENTIFICATION</scope>
</reference>
<keyword evidence="1" id="KW-1133">Transmembrane helix</keyword>
<reference evidence="2" key="1">
    <citation type="submission" date="2014-07" db="EMBL/GenBank/DDBJ databases">
        <authorList>
            <person name="Martin A.A"/>
            <person name="De Silva N."/>
        </authorList>
    </citation>
    <scope>NUCLEOTIDE SEQUENCE</scope>
</reference>
<proteinExistence type="predicted"/>
<keyword evidence="1" id="KW-0812">Transmembrane</keyword>
<name>A0A0K0FIC0_STRVS</name>
<feature type="transmembrane region" description="Helical" evidence="1">
    <location>
        <begin position="25"/>
        <end position="48"/>
    </location>
</feature>
<dbReference type="AlphaFoldDB" id="A0A0K0FIC0"/>
<organism evidence="2 3">
    <name type="scientific">Strongyloides venezuelensis</name>
    <name type="common">Threadworm</name>
    <dbReference type="NCBI Taxonomy" id="75913"/>
    <lineage>
        <taxon>Eukaryota</taxon>
        <taxon>Metazoa</taxon>
        <taxon>Ecdysozoa</taxon>
        <taxon>Nematoda</taxon>
        <taxon>Chromadorea</taxon>
        <taxon>Rhabditida</taxon>
        <taxon>Tylenchina</taxon>
        <taxon>Panagrolaimomorpha</taxon>
        <taxon>Strongyloidoidea</taxon>
        <taxon>Strongyloididae</taxon>
        <taxon>Strongyloides</taxon>
    </lineage>
</organism>
<evidence type="ECO:0000313" key="3">
    <source>
        <dbReference type="WBParaSite" id="SVE_0863900.1"/>
    </source>
</evidence>
<protein>
    <submittedName>
        <fullName evidence="3">Ovule protein</fullName>
    </submittedName>
</protein>
<evidence type="ECO:0000313" key="2">
    <source>
        <dbReference type="Proteomes" id="UP000035680"/>
    </source>
</evidence>
<sequence length="72" mass="8373">MKPVLCEEYFPRDLSFISVTLKYDFIFIPFITHSFLDTIHLLVIINIVNTSLFMCITKLTGLSSNTHLLKHQ</sequence>